<feature type="non-terminal residue" evidence="2">
    <location>
        <position position="68"/>
    </location>
</feature>
<dbReference type="Proteomes" id="UP000570003">
    <property type="component" value="Unassembled WGS sequence"/>
</dbReference>
<evidence type="ECO:0000313" key="2">
    <source>
        <dbReference type="EMBL" id="NKY16195.1"/>
    </source>
</evidence>
<organism evidence="2 3">
    <name type="scientific">Streptomyces somaliensis (strain ATCC 33201 / DSM 40738 / JCM 12659 / KCTC 9044 / NCTC 11332 / NRRL B-12077 / IP 733)</name>
    <dbReference type="NCBI Taxonomy" id="1134445"/>
    <lineage>
        <taxon>Bacteria</taxon>
        <taxon>Bacillati</taxon>
        <taxon>Actinomycetota</taxon>
        <taxon>Actinomycetes</taxon>
        <taxon>Kitasatosporales</taxon>
        <taxon>Streptomycetaceae</taxon>
        <taxon>Streptomyces</taxon>
    </lineage>
</organism>
<dbReference type="EMBL" id="JAAXOU010000300">
    <property type="protein sequence ID" value="NKY16195.1"/>
    <property type="molecule type" value="Genomic_DNA"/>
</dbReference>
<keyword evidence="3" id="KW-1185">Reference proteome</keyword>
<sequence length="68" mass="7538">MARNSGLRLVRPRSLATTARRAVADRRTRSAPRPPEGTPPRAELARQARHVLADAVRMARWAAVDRGL</sequence>
<dbReference type="AlphaFoldDB" id="A0AA44IEW9"/>
<gene>
    <name evidence="2" type="ORF">HGA06_19295</name>
</gene>
<accession>A0AA44IEW9</accession>
<proteinExistence type="predicted"/>
<name>A0AA44IEW9_STRE0</name>
<comment type="caution">
    <text evidence="2">The sequence shown here is derived from an EMBL/GenBank/DDBJ whole genome shotgun (WGS) entry which is preliminary data.</text>
</comment>
<feature type="region of interest" description="Disordered" evidence="1">
    <location>
        <begin position="1"/>
        <end position="45"/>
    </location>
</feature>
<reference evidence="2 3" key="1">
    <citation type="submission" date="2020-04" db="EMBL/GenBank/DDBJ databases">
        <title>MicrobeNet Type strains.</title>
        <authorList>
            <person name="Nicholson A.C."/>
        </authorList>
    </citation>
    <scope>NUCLEOTIDE SEQUENCE [LARGE SCALE GENOMIC DNA]</scope>
    <source>
        <strain evidence="2 3">DSM 40738</strain>
    </source>
</reference>
<evidence type="ECO:0000256" key="1">
    <source>
        <dbReference type="SAM" id="MobiDB-lite"/>
    </source>
</evidence>
<protein>
    <submittedName>
        <fullName evidence="2">Uncharacterized protein</fullName>
    </submittedName>
</protein>
<evidence type="ECO:0000313" key="3">
    <source>
        <dbReference type="Proteomes" id="UP000570003"/>
    </source>
</evidence>